<feature type="compositionally biased region" description="Acidic residues" evidence="1">
    <location>
        <begin position="139"/>
        <end position="148"/>
    </location>
</feature>
<feature type="compositionally biased region" description="Acidic residues" evidence="1">
    <location>
        <begin position="78"/>
        <end position="95"/>
    </location>
</feature>
<feature type="region of interest" description="Disordered" evidence="1">
    <location>
        <begin position="258"/>
        <end position="295"/>
    </location>
</feature>
<organism evidence="2 3">
    <name type="scientific">Mycena indigotica</name>
    <dbReference type="NCBI Taxonomy" id="2126181"/>
    <lineage>
        <taxon>Eukaryota</taxon>
        <taxon>Fungi</taxon>
        <taxon>Dikarya</taxon>
        <taxon>Basidiomycota</taxon>
        <taxon>Agaricomycotina</taxon>
        <taxon>Agaricomycetes</taxon>
        <taxon>Agaricomycetidae</taxon>
        <taxon>Agaricales</taxon>
        <taxon>Marasmiineae</taxon>
        <taxon>Mycenaceae</taxon>
        <taxon>Mycena</taxon>
    </lineage>
</organism>
<sequence>MQSQQYDHGLPIQAGLGPIVNVRANATAPRAGLGRDTTTDRVKALDASGGLATPSNSHFNRSSDEEDDVDDTRGLFSDDFDMDELEEVDNEEGTGEETTSVETRELQHDELDFEEFERRLNEELGGEGETRELNCNDFDCGDLLDAEGENDKDIGPDFPQPSPSDDALPPAPPSSQLDIMIPPTTNLDYSGQLLVEPLQLAATDDIGGPREDDEVESFAGHGQSMPNYEYVSPELMAGYAPPTGPPFNEQYSHWPQPAPAAPAQYAFPSGGHHPAAPPHYDSNYASQQSYYAPPPPMPMPRSYDAYYRPQLPNTANVAVNPHQQYRYPAPQYLQALAAGPQYAQAASNYPPPPPQRYGYSHNNAVFPNAGPQNFYPMPPPLHADAHSAYQPDQQLYPQQQQAAWAATPRTALQVPSRNANANTIPVAVAGRENQFRYSPYPSQPSTAAAQMTADRASQLCPPNTRPGGHRATEQQPRESEVALVHLRPRPESRRQRPSNANDKVIRLRSSQPYTGDAECRAVFRTKHEMVKHFKLVNCGEEEGGGVGECAGRAVSLRGEG</sequence>
<dbReference type="AlphaFoldDB" id="A0A8H6SSA4"/>
<evidence type="ECO:0000313" key="3">
    <source>
        <dbReference type="Proteomes" id="UP000636479"/>
    </source>
</evidence>
<name>A0A8H6SSA4_9AGAR</name>
<dbReference type="RefSeq" id="XP_037220939.1">
    <property type="nucleotide sequence ID" value="XM_037363018.1"/>
</dbReference>
<evidence type="ECO:0000313" key="2">
    <source>
        <dbReference type="EMBL" id="KAF7303967.1"/>
    </source>
</evidence>
<feature type="compositionally biased region" description="Basic and acidic residues" evidence="1">
    <location>
        <begin position="470"/>
        <end position="480"/>
    </location>
</feature>
<proteinExistence type="predicted"/>
<dbReference type="EMBL" id="JACAZF010000005">
    <property type="protein sequence ID" value="KAF7303967.1"/>
    <property type="molecule type" value="Genomic_DNA"/>
</dbReference>
<dbReference type="GeneID" id="59345534"/>
<gene>
    <name evidence="2" type="ORF">MIND_00627500</name>
</gene>
<feature type="compositionally biased region" description="Low complexity" evidence="1">
    <location>
        <begin position="261"/>
        <end position="274"/>
    </location>
</feature>
<feature type="region of interest" description="Disordered" evidence="1">
    <location>
        <begin position="204"/>
        <end position="226"/>
    </location>
</feature>
<evidence type="ECO:0000256" key="1">
    <source>
        <dbReference type="SAM" id="MobiDB-lite"/>
    </source>
</evidence>
<feature type="region of interest" description="Disordered" evidence="1">
    <location>
        <begin position="436"/>
        <end position="509"/>
    </location>
</feature>
<keyword evidence="3" id="KW-1185">Reference proteome</keyword>
<feature type="region of interest" description="Disordered" evidence="1">
    <location>
        <begin position="45"/>
        <end position="184"/>
    </location>
</feature>
<dbReference type="Proteomes" id="UP000636479">
    <property type="component" value="Unassembled WGS sequence"/>
</dbReference>
<protein>
    <submittedName>
        <fullName evidence="2">Uncharacterized protein</fullName>
    </submittedName>
</protein>
<comment type="caution">
    <text evidence="2">The sequence shown here is derived from an EMBL/GenBank/DDBJ whole genome shotgun (WGS) entry which is preliminary data.</text>
</comment>
<reference evidence="2" key="1">
    <citation type="submission" date="2020-05" db="EMBL/GenBank/DDBJ databases">
        <title>Mycena genomes resolve the evolution of fungal bioluminescence.</title>
        <authorList>
            <person name="Tsai I.J."/>
        </authorList>
    </citation>
    <scope>NUCLEOTIDE SEQUENCE</scope>
    <source>
        <strain evidence="2">171206Taipei</strain>
    </source>
</reference>
<feature type="compositionally biased region" description="Basic and acidic residues" evidence="1">
    <location>
        <begin position="102"/>
        <end position="134"/>
    </location>
</feature>
<accession>A0A8H6SSA4</accession>